<evidence type="ECO:0000313" key="5">
    <source>
        <dbReference type="Proteomes" id="UP000281553"/>
    </source>
</evidence>
<reference evidence="4 5" key="1">
    <citation type="submission" date="2018-11" db="EMBL/GenBank/DDBJ databases">
        <authorList>
            <consortium name="Pathogen Informatics"/>
        </authorList>
    </citation>
    <scope>NUCLEOTIDE SEQUENCE [LARGE SCALE GENOMIC DNA]</scope>
</reference>
<dbReference type="EMBL" id="UYRU01051871">
    <property type="protein sequence ID" value="VDN11622.1"/>
    <property type="molecule type" value="Genomic_DNA"/>
</dbReference>
<dbReference type="SUPFAM" id="SSF52499">
    <property type="entry name" value="Isochorismatase-like hydrolases"/>
    <property type="match status" value="1"/>
</dbReference>
<sequence length="66" mass="7403">MSTISRVGRLVLPRTALLVCDLQEKLRPAIAHFDAVVNVSNRLIQAARILQMQTIVTEMYPKGELI</sequence>
<dbReference type="Gene3D" id="3.40.50.850">
    <property type="entry name" value="Isochorismatase-like"/>
    <property type="match status" value="1"/>
</dbReference>
<evidence type="ECO:0000256" key="2">
    <source>
        <dbReference type="ARBA" id="ARBA00040688"/>
    </source>
</evidence>
<keyword evidence="5" id="KW-1185">Reference proteome</keyword>
<dbReference type="Proteomes" id="UP000281553">
    <property type="component" value="Unassembled WGS sequence"/>
</dbReference>
<evidence type="ECO:0000259" key="3">
    <source>
        <dbReference type="Pfam" id="PF00857"/>
    </source>
</evidence>
<gene>
    <name evidence="4" type="ORF">DILT_LOCUS7453</name>
</gene>
<accession>A0A3P7NT16</accession>
<evidence type="ECO:0000313" key="4">
    <source>
        <dbReference type="EMBL" id="VDN11622.1"/>
    </source>
</evidence>
<dbReference type="PANTHER" id="PTHR14119:SF17">
    <property type="entry name" value="ISOCHORISMATASE DOMAIN-CONTAINING PROTEIN 1"/>
    <property type="match status" value="1"/>
</dbReference>
<comment type="similarity">
    <text evidence="1">Belongs to the isochorismatase family.</text>
</comment>
<protein>
    <recommendedName>
        <fullName evidence="2">Isochorismatase domain-containing protein 1</fullName>
    </recommendedName>
</protein>
<dbReference type="PANTHER" id="PTHR14119">
    <property type="entry name" value="HYDROLASE"/>
    <property type="match status" value="1"/>
</dbReference>
<dbReference type="OrthoDB" id="269496at2759"/>
<organism evidence="4 5">
    <name type="scientific">Dibothriocephalus latus</name>
    <name type="common">Fish tapeworm</name>
    <name type="synonym">Diphyllobothrium latum</name>
    <dbReference type="NCBI Taxonomy" id="60516"/>
    <lineage>
        <taxon>Eukaryota</taxon>
        <taxon>Metazoa</taxon>
        <taxon>Spiralia</taxon>
        <taxon>Lophotrochozoa</taxon>
        <taxon>Platyhelminthes</taxon>
        <taxon>Cestoda</taxon>
        <taxon>Eucestoda</taxon>
        <taxon>Diphyllobothriidea</taxon>
        <taxon>Diphyllobothriidae</taxon>
        <taxon>Dibothriocephalus</taxon>
    </lineage>
</organism>
<dbReference type="InterPro" id="IPR050993">
    <property type="entry name" value="Isochorismatase_domain"/>
</dbReference>
<dbReference type="AlphaFoldDB" id="A0A3P7NT16"/>
<proteinExistence type="inferred from homology"/>
<evidence type="ECO:0000256" key="1">
    <source>
        <dbReference type="ARBA" id="ARBA00006336"/>
    </source>
</evidence>
<feature type="domain" description="Isochorismatase-like" evidence="3">
    <location>
        <begin position="15"/>
        <end position="62"/>
    </location>
</feature>
<dbReference type="Pfam" id="PF00857">
    <property type="entry name" value="Isochorismatase"/>
    <property type="match status" value="1"/>
</dbReference>
<dbReference type="InterPro" id="IPR000868">
    <property type="entry name" value="Isochorismatase-like_dom"/>
</dbReference>
<dbReference type="InterPro" id="IPR036380">
    <property type="entry name" value="Isochorismatase-like_sf"/>
</dbReference>
<name>A0A3P7NT16_DIBLA</name>